<name>A0ACC7N693_9BURK</name>
<proteinExistence type="predicted"/>
<dbReference type="EMBL" id="JAQQDW010000002">
    <property type="protein sequence ID" value="MFM0102300.1"/>
    <property type="molecule type" value="Genomic_DNA"/>
</dbReference>
<reference evidence="1 2" key="1">
    <citation type="journal article" date="2024" name="Chem. Sci.">
        <title>Discovery of megapolipeptins by genome mining of a Burkholderiales bacteria collection.</title>
        <authorList>
            <person name="Paulo B.S."/>
            <person name="Recchia M.J.J."/>
            <person name="Lee S."/>
            <person name="Fergusson C.H."/>
            <person name="Romanowski S.B."/>
            <person name="Hernandez A."/>
            <person name="Krull N."/>
            <person name="Liu D.Y."/>
            <person name="Cavanagh H."/>
            <person name="Bos A."/>
            <person name="Gray C.A."/>
            <person name="Murphy B.T."/>
            <person name="Linington R.G."/>
            <person name="Eustaquio A.S."/>
        </authorList>
    </citation>
    <scope>NUCLEOTIDE SEQUENCE [LARGE SCALE GENOMIC DNA]</scope>
    <source>
        <strain evidence="1 2">RL18-126-BIB-B</strain>
    </source>
</reference>
<dbReference type="Proteomes" id="UP001629235">
    <property type="component" value="Unassembled WGS sequence"/>
</dbReference>
<gene>
    <name evidence="1" type="ORF">PQR01_02060</name>
</gene>
<accession>A0ACC7N693</accession>
<protein>
    <submittedName>
        <fullName evidence="1">Carboxymuconolactone decarboxylase family protein</fullName>
    </submittedName>
</protein>
<comment type="caution">
    <text evidence="1">The sequence shown here is derived from an EMBL/GenBank/DDBJ whole genome shotgun (WGS) entry which is preliminary data.</text>
</comment>
<keyword evidence="2" id="KW-1185">Reference proteome</keyword>
<evidence type="ECO:0000313" key="1">
    <source>
        <dbReference type="EMBL" id="MFM0102300.1"/>
    </source>
</evidence>
<organism evidence="1 2">
    <name type="scientific">Paraburkholderia rhynchosiae</name>
    <dbReference type="NCBI Taxonomy" id="487049"/>
    <lineage>
        <taxon>Bacteria</taxon>
        <taxon>Pseudomonadati</taxon>
        <taxon>Pseudomonadota</taxon>
        <taxon>Betaproteobacteria</taxon>
        <taxon>Burkholderiales</taxon>
        <taxon>Burkholderiaceae</taxon>
        <taxon>Paraburkholderia</taxon>
    </lineage>
</organism>
<sequence>MTIKDAIATPVCDALRVSGNWNAQWQPFAELDPAWTEKFMAMAMAPMTSGVLDPKTVEFLAIAVDASCTHMYGPGVRRHIRKALELGATREEITAVLQCVSVLGIHAMSLAAPILLEEAAVHERSLVEKSTIPVGVTT</sequence>
<evidence type="ECO:0000313" key="2">
    <source>
        <dbReference type="Proteomes" id="UP001629235"/>
    </source>
</evidence>